<accession>A0A3N0UY19</accession>
<dbReference type="AlphaFoldDB" id="A0A3N0UY19"/>
<dbReference type="InterPro" id="IPR037089">
    <property type="entry name" value="Methyl-teptahyd_DH_N_sf"/>
</dbReference>
<proteinExistence type="predicted"/>
<dbReference type="RefSeq" id="WP_123238038.1">
    <property type="nucleotide sequence ID" value="NZ_RJVP01000006.1"/>
</dbReference>
<evidence type="ECO:0000259" key="2">
    <source>
        <dbReference type="Pfam" id="PF09176"/>
    </source>
</evidence>
<organism evidence="3 4">
    <name type="scientific">Pseudomethylobacillus aquaticus</name>
    <dbReference type="NCBI Taxonomy" id="2676064"/>
    <lineage>
        <taxon>Bacteria</taxon>
        <taxon>Pseudomonadati</taxon>
        <taxon>Pseudomonadota</taxon>
        <taxon>Betaproteobacteria</taxon>
        <taxon>Nitrosomonadales</taxon>
        <taxon>Methylophilaceae</taxon>
        <taxon>Pseudomethylobacillus</taxon>
    </lineage>
</organism>
<gene>
    <name evidence="3" type="ORF">ED236_10920</name>
</gene>
<name>A0A3N0UY19_9PROT</name>
<keyword evidence="1" id="KW-0560">Oxidoreductase</keyword>
<reference evidence="3 4" key="1">
    <citation type="submission" date="2018-10" db="EMBL/GenBank/DDBJ databases">
        <authorList>
            <person name="Chen W.-M."/>
        </authorList>
    </citation>
    <scope>NUCLEOTIDE SEQUENCE [LARGE SCALE GENOMIC DNA]</scope>
    <source>
        <strain evidence="3 4">H-5</strain>
    </source>
</reference>
<sequence>MQKTAILHLITAARNASPFDVNMAFDAGFDNIMPYTQVALSDVAALTQDAIFSRSPSGLKREGIFIGGRDIDLAMDMLNAAAKAMFPPFQISLFADPSGAFTTAAAMVAKVEQHLRKQHGAGLAGCRVSVLGATGPVGGCAAIIAAHAGAEVSLVAHAALADVQNKAAAYQQRYAVNLHCVDGSSDAAKTAMLQHSDVLLCCAAAGIQVVSVAQMAASAGLKLVADVNAVPPTGAEGVDVMADGVPVAGTQVLGIGALAIGNLKYATQHQLLKQMLSAETPQRLDFLSAFETARAILAD</sequence>
<keyword evidence="4" id="KW-1185">Reference proteome</keyword>
<feature type="domain" description="Methylene-tetrahydromethanopterin dehydrogenase N-terminal" evidence="2">
    <location>
        <begin position="18"/>
        <end position="98"/>
    </location>
</feature>
<dbReference type="Pfam" id="PF09176">
    <property type="entry name" value="Mpt_N"/>
    <property type="match status" value="1"/>
</dbReference>
<dbReference type="InterPro" id="IPR046346">
    <property type="entry name" value="Aminoacid_DH-like_N_sf"/>
</dbReference>
<dbReference type="Gene3D" id="3.40.50.10280">
    <property type="entry name" value="Methylene-tetrahydromethanopterin dehydrogenase, N-terminal domain"/>
    <property type="match status" value="1"/>
</dbReference>
<comment type="caution">
    <text evidence="3">The sequence shown here is derived from an EMBL/GenBank/DDBJ whole genome shotgun (WGS) entry which is preliminary data.</text>
</comment>
<dbReference type="Proteomes" id="UP000275137">
    <property type="component" value="Unassembled WGS sequence"/>
</dbReference>
<evidence type="ECO:0000313" key="4">
    <source>
        <dbReference type="Proteomes" id="UP000275137"/>
    </source>
</evidence>
<protein>
    <submittedName>
        <fullName evidence="3">Methylenetetrahydromethanopterin dehydrogenase</fullName>
    </submittedName>
</protein>
<dbReference type="EMBL" id="RJVP01000006">
    <property type="protein sequence ID" value="ROH85385.1"/>
    <property type="molecule type" value="Genomic_DNA"/>
</dbReference>
<dbReference type="InterPro" id="IPR036291">
    <property type="entry name" value="NAD(P)-bd_dom_sf"/>
</dbReference>
<evidence type="ECO:0000313" key="3">
    <source>
        <dbReference type="EMBL" id="ROH85385.1"/>
    </source>
</evidence>
<dbReference type="Gene3D" id="3.40.50.720">
    <property type="entry name" value="NAD(P)-binding Rossmann-like Domain"/>
    <property type="match status" value="1"/>
</dbReference>
<dbReference type="SUPFAM" id="SSF53223">
    <property type="entry name" value="Aminoacid dehydrogenase-like, N-terminal domain"/>
    <property type="match status" value="1"/>
</dbReference>
<dbReference type="InterPro" id="IPR015259">
    <property type="entry name" value="Methyl-teptahyd_DH_N"/>
</dbReference>
<dbReference type="GO" id="GO:0016491">
    <property type="term" value="F:oxidoreductase activity"/>
    <property type="evidence" value="ECO:0007669"/>
    <property type="project" value="UniProtKB-KW"/>
</dbReference>
<dbReference type="SUPFAM" id="SSF51735">
    <property type="entry name" value="NAD(P)-binding Rossmann-fold domains"/>
    <property type="match status" value="1"/>
</dbReference>
<evidence type="ECO:0000256" key="1">
    <source>
        <dbReference type="ARBA" id="ARBA00023002"/>
    </source>
</evidence>